<sequence length="169" mass="18678">MKQALLATLVQKVVEDGLRADSGYKKDAWDAAFEAVWRVSTDKSITMKHCKTKHDTCKADYKTYSALKRLSGYSVTEAGIVVADSEAMEDYFKAHPRARKFRHKPLDFEELHQQLFDGVLATGEDAAGVDDLLAGDDSEVLKESVERDSTVTPLPSSSKSQAGEETYLA</sequence>
<gene>
    <name evidence="3" type="ORF">K469DRAFT_700834</name>
</gene>
<dbReference type="InterPro" id="IPR024752">
    <property type="entry name" value="Myb/SANT-like_dom"/>
</dbReference>
<evidence type="ECO:0000259" key="2">
    <source>
        <dbReference type="Pfam" id="PF12776"/>
    </source>
</evidence>
<organism evidence="3 4">
    <name type="scientific">Zopfia rhizophila CBS 207.26</name>
    <dbReference type="NCBI Taxonomy" id="1314779"/>
    <lineage>
        <taxon>Eukaryota</taxon>
        <taxon>Fungi</taxon>
        <taxon>Dikarya</taxon>
        <taxon>Ascomycota</taxon>
        <taxon>Pezizomycotina</taxon>
        <taxon>Dothideomycetes</taxon>
        <taxon>Dothideomycetes incertae sedis</taxon>
        <taxon>Zopfiaceae</taxon>
        <taxon>Zopfia</taxon>
    </lineage>
</organism>
<reference evidence="3" key="1">
    <citation type="journal article" date="2020" name="Stud. Mycol.">
        <title>101 Dothideomycetes genomes: a test case for predicting lifestyles and emergence of pathogens.</title>
        <authorList>
            <person name="Haridas S."/>
            <person name="Albert R."/>
            <person name="Binder M."/>
            <person name="Bloem J."/>
            <person name="Labutti K."/>
            <person name="Salamov A."/>
            <person name="Andreopoulos B."/>
            <person name="Baker S."/>
            <person name="Barry K."/>
            <person name="Bills G."/>
            <person name="Bluhm B."/>
            <person name="Cannon C."/>
            <person name="Castanera R."/>
            <person name="Culley D."/>
            <person name="Daum C."/>
            <person name="Ezra D."/>
            <person name="Gonzalez J."/>
            <person name="Henrissat B."/>
            <person name="Kuo A."/>
            <person name="Liang C."/>
            <person name="Lipzen A."/>
            <person name="Lutzoni F."/>
            <person name="Magnuson J."/>
            <person name="Mondo S."/>
            <person name="Nolan M."/>
            <person name="Ohm R."/>
            <person name="Pangilinan J."/>
            <person name="Park H.-J."/>
            <person name="Ramirez L."/>
            <person name="Alfaro M."/>
            <person name="Sun H."/>
            <person name="Tritt A."/>
            <person name="Yoshinaga Y."/>
            <person name="Zwiers L.-H."/>
            <person name="Turgeon B."/>
            <person name="Goodwin S."/>
            <person name="Spatafora J."/>
            <person name="Crous P."/>
            <person name="Grigoriev I."/>
        </authorList>
    </citation>
    <scope>NUCLEOTIDE SEQUENCE</scope>
    <source>
        <strain evidence="3">CBS 207.26</strain>
    </source>
</reference>
<dbReference type="PANTHER" id="PTHR46929">
    <property type="entry name" value="EXPRESSED PROTEIN"/>
    <property type="match status" value="1"/>
</dbReference>
<dbReference type="Proteomes" id="UP000800200">
    <property type="component" value="Unassembled WGS sequence"/>
</dbReference>
<feature type="compositionally biased region" description="Polar residues" evidence="1">
    <location>
        <begin position="150"/>
        <end position="163"/>
    </location>
</feature>
<evidence type="ECO:0000313" key="3">
    <source>
        <dbReference type="EMBL" id="KAF2189603.1"/>
    </source>
</evidence>
<feature type="domain" description="Myb/SANT-like" evidence="2">
    <location>
        <begin position="2"/>
        <end position="74"/>
    </location>
</feature>
<proteinExistence type="predicted"/>
<name>A0A6A6EEC2_9PEZI</name>
<dbReference type="PANTHER" id="PTHR46929:SF3">
    <property type="entry name" value="MYB_SANT-LIKE DOMAIN-CONTAINING PROTEIN"/>
    <property type="match status" value="1"/>
</dbReference>
<protein>
    <recommendedName>
        <fullName evidence="2">Myb/SANT-like domain-containing protein</fullName>
    </recommendedName>
</protein>
<feature type="region of interest" description="Disordered" evidence="1">
    <location>
        <begin position="143"/>
        <end position="169"/>
    </location>
</feature>
<dbReference type="Pfam" id="PF12776">
    <property type="entry name" value="Myb_DNA-bind_3"/>
    <property type="match status" value="1"/>
</dbReference>
<accession>A0A6A6EEC2</accession>
<evidence type="ECO:0000256" key="1">
    <source>
        <dbReference type="SAM" id="MobiDB-lite"/>
    </source>
</evidence>
<dbReference type="EMBL" id="ML994620">
    <property type="protein sequence ID" value="KAF2189603.1"/>
    <property type="molecule type" value="Genomic_DNA"/>
</dbReference>
<dbReference type="OrthoDB" id="5430673at2759"/>
<evidence type="ECO:0000313" key="4">
    <source>
        <dbReference type="Proteomes" id="UP000800200"/>
    </source>
</evidence>
<keyword evidence="4" id="KW-1185">Reference proteome</keyword>
<dbReference type="AlphaFoldDB" id="A0A6A6EEC2"/>